<dbReference type="RefSeq" id="WP_389365198.1">
    <property type="nucleotide sequence ID" value="NZ_JBIACK010000025.1"/>
</dbReference>
<evidence type="ECO:0000313" key="2">
    <source>
        <dbReference type="Proteomes" id="UP001601059"/>
    </source>
</evidence>
<dbReference type="InterPro" id="IPR010985">
    <property type="entry name" value="Ribbon_hlx_hlx"/>
</dbReference>
<proteinExistence type="predicted"/>
<evidence type="ECO:0000313" key="1">
    <source>
        <dbReference type="EMBL" id="MFE8704107.1"/>
    </source>
</evidence>
<dbReference type="SUPFAM" id="SSF47598">
    <property type="entry name" value="Ribbon-helix-helix"/>
    <property type="match status" value="1"/>
</dbReference>
<gene>
    <name evidence="1" type="ORF">ACFYKX_26420</name>
</gene>
<organism evidence="1 2">
    <name type="scientific">Cytobacillus spartinae</name>
    <dbReference type="NCBI Taxonomy" id="3299023"/>
    <lineage>
        <taxon>Bacteria</taxon>
        <taxon>Bacillati</taxon>
        <taxon>Bacillota</taxon>
        <taxon>Bacilli</taxon>
        <taxon>Bacillales</taxon>
        <taxon>Bacillaceae</taxon>
        <taxon>Cytobacillus</taxon>
    </lineage>
</organism>
<dbReference type="Proteomes" id="UP001601059">
    <property type="component" value="Unassembled WGS sequence"/>
</dbReference>
<dbReference type="EMBL" id="JBIACK010000025">
    <property type="protein sequence ID" value="MFE8704107.1"/>
    <property type="molecule type" value="Genomic_DNA"/>
</dbReference>
<dbReference type="CDD" id="cd22231">
    <property type="entry name" value="RHH_NikR_HicB-like"/>
    <property type="match status" value="1"/>
</dbReference>
<dbReference type="Gene3D" id="1.10.1220.10">
    <property type="entry name" value="Met repressor-like"/>
    <property type="match status" value="1"/>
</dbReference>
<name>A0ABW6KKL0_9BACI</name>
<reference evidence="1 2" key="1">
    <citation type="submission" date="2024-08" db="EMBL/GenBank/DDBJ databases">
        <title>Two novel Cytobacillus novel species.</title>
        <authorList>
            <person name="Liu G."/>
        </authorList>
    </citation>
    <scope>NUCLEOTIDE SEQUENCE [LARGE SCALE GENOMIC DNA]</scope>
    <source>
        <strain evidence="1 2">FJAT-54145</strain>
    </source>
</reference>
<comment type="caution">
    <text evidence="1">The sequence shown here is derived from an EMBL/GenBank/DDBJ whole genome shotgun (WGS) entry which is preliminary data.</text>
</comment>
<protein>
    <submittedName>
        <fullName evidence="1">Ribbon-helix-helix domain-containing protein</fullName>
    </submittedName>
</protein>
<keyword evidence="2" id="KW-1185">Reference proteome</keyword>
<sequence>MSGHKKTPNAKPIINITIDDELLKHVEDYQFENRIKNRSEAIRQLLLKGMEVLDKEKQKQGE</sequence>
<accession>A0ABW6KKL0</accession>
<dbReference type="InterPro" id="IPR013321">
    <property type="entry name" value="Arc_rbn_hlx_hlx"/>
</dbReference>